<evidence type="ECO:0000259" key="7">
    <source>
        <dbReference type="PROSITE" id="PS50112"/>
    </source>
</evidence>
<dbReference type="InterPro" id="IPR004090">
    <property type="entry name" value="Chemotax_Me-accpt_rcpt"/>
</dbReference>
<dbReference type="PANTHER" id="PTHR43531:SF14">
    <property type="entry name" value="METHYL-ACCEPTING CHEMOTAXIS PROTEIN I-RELATED"/>
    <property type="match status" value="1"/>
</dbReference>
<dbReference type="GO" id="GO:0005886">
    <property type="term" value="C:plasma membrane"/>
    <property type="evidence" value="ECO:0007669"/>
    <property type="project" value="TreeGrafter"/>
</dbReference>
<dbReference type="SMART" id="SM00283">
    <property type="entry name" value="MA"/>
    <property type="match status" value="1"/>
</dbReference>
<evidence type="ECO:0000256" key="3">
    <source>
        <dbReference type="ARBA" id="ARBA00029447"/>
    </source>
</evidence>
<dbReference type="SUPFAM" id="SSF58104">
    <property type="entry name" value="Methyl-accepting chemotaxis protein (MCP) signaling domain"/>
    <property type="match status" value="1"/>
</dbReference>
<dbReference type="InterPro" id="IPR004089">
    <property type="entry name" value="MCPsignal_dom"/>
</dbReference>
<dbReference type="PRINTS" id="PR00260">
    <property type="entry name" value="CHEMTRNSDUCR"/>
</dbReference>
<keyword evidence="4" id="KW-0807">Transducer</keyword>
<dbReference type="PANTHER" id="PTHR43531">
    <property type="entry name" value="PROTEIN ICFG"/>
    <property type="match status" value="1"/>
</dbReference>
<evidence type="ECO:0000259" key="6">
    <source>
        <dbReference type="PROSITE" id="PS50111"/>
    </source>
</evidence>
<evidence type="ECO:0000256" key="1">
    <source>
        <dbReference type="ARBA" id="ARBA00004370"/>
    </source>
</evidence>
<evidence type="ECO:0000259" key="8">
    <source>
        <dbReference type="PROSITE" id="PS50885"/>
    </source>
</evidence>
<dbReference type="PROSITE" id="PS50112">
    <property type="entry name" value="PAS"/>
    <property type="match status" value="1"/>
</dbReference>
<dbReference type="SMART" id="SM00091">
    <property type="entry name" value="PAS"/>
    <property type="match status" value="1"/>
</dbReference>
<feature type="domain" description="HAMP" evidence="8">
    <location>
        <begin position="222"/>
        <end position="274"/>
    </location>
</feature>
<dbReference type="RefSeq" id="WP_015063901.1">
    <property type="nucleotide sequence ID" value="NC_019382.1"/>
</dbReference>
<dbReference type="AlphaFoldDB" id="A0A0C6P0I7"/>
<dbReference type="GO" id="GO:0007165">
    <property type="term" value="P:signal transduction"/>
    <property type="evidence" value="ECO:0007669"/>
    <property type="project" value="UniProtKB-KW"/>
</dbReference>
<evidence type="ECO:0000313" key="9">
    <source>
        <dbReference type="EMBL" id="CCJ52835.1"/>
    </source>
</evidence>
<accession>A0A0C6P0I7</accession>
<keyword evidence="5" id="KW-0472">Membrane</keyword>
<dbReference type="InterPro" id="IPR051310">
    <property type="entry name" value="MCP_chemotaxis"/>
</dbReference>
<organism evidence="9 10">
    <name type="scientific">Bordetella bronchiseptica 253</name>
    <dbReference type="NCBI Taxonomy" id="568707"/>
    <lineage>
        <taxon>Bacteria</taxon>
        <taxon>Pseudomonadati</taxon>
        <taxon>Pseudomonadota</taxon>
        <taxon>Betaproteobacteria</taxon>
        <taxon>Burkholderiales</taxon>
        <taxon>Alcaligenaceae</taxon>
        <taxon>Bordetella</taxon>
    </lineage>
</organism>
<keyword evidence="5" id="KW-1133">Transmembrane helix</keyword>
<sequence length="552" mass="58656">MRRNLPVTGHEFVLQDDQYLISKTDLKGRITYCNPAFIAISGFSREELLGQPHNIVRHPDMPEDVFADMWATLQARKPWLAVVKNRHKSGGFYWVLANAMPVIEAGNVTGYASVRVKATQAQIEAAEHFYAQVESGRMGGHGLRHGQRVPRGWRRAASALAFPLRKGVRPALLRLAAAMCGLAAIPTYFAIGAMPPEAAPYGWGAYALGALGAVLAAMALGGRFGRQLRNAEEVARQIAAGNLVNEVDSGVGGEMRNLYFYLDIMRKSLIGISTEVIGKTSEHVHTISRLREDSQGLAARTEAQSAALQDTASSVEQLAETVTRNAESAGVAARLTQESSEVAAQGGAVVGELVATMQGLDASSRKMAEIVSVIEGIAFQTNILALNAAVEAARAGEQGKGFAVVAAEVRSLAQRTAQAAKEVKVLIDDSVGRMSTGSAQAGRAGETMRELVQSVERVTALMAEISTASGEQSTGVAQISSAVHRMEEVVQQNVSMVGELTHVAEHLGQESGSLVEAIGVFRTPGAGARAIGMPEQAPRRAPARTLLLAEHP</sequence>
<comment type="subcellular location">
    <subcellularLocation>
        <location evidence="1">Membrane</location>
    </subcellularLocation>
</comment>
<dbReference type="Gene3D" id="1.10.287.950">
    <property type="entry name" value="Methyl-accepting chemotaxis protein"/>
    <property type="match status" value="1"/>
</dbReference>
<dbReference type="EMBL" id="HE965806">
    <property type="protein sequence ID" value="CCJ52835.1"/>
    <property type="molecule type" value="Genomic_DNA"/>
</dbReference>
<dbReference type="Pfam" id="PF08447">
    <property type="entry name" value="PAS_3"/>
    <property type="match status" value="1"/>
</dbReference>
<dbReference type="HOGENOM" id="CLU_000445_107_26_4"/>
<keyword evidence="2" id="KW-0488">Methylation</keyword>
<dbReference type="PROSITE" id="PS50885">
    <property type="entry name" value="HAMP"/>
    <property type="match status" value="1"/>
</dbReference>
<dbReference type="InterPro" id="IPR000014">
    <property type="entry name" value="PAS"/>
</dbReference>
<feature type="transmembrane region" description="Helical" evidence="5">
    <location>
        <begin position="171"/>
        <end position="191"/>
    </location>
</feature>
<feature type="domain" description="PAS" evidence="7">
    <location>
        <begin position="25"/>
        <end position="60"/>
    </location>
</feature>
<protein>
    <submittedName>
        <fullName evidence="9">Probable methyl-accepting chemotaxis protein</fullName>
    </submittedName>
</protein>
<dbReference type="PROSITE" id="PS50111">
    <property type="entry name" value="CHEMOTAXIS_TRANSDUC_2"/>
    <property type="match status" value="1"/>
</dbReference>
<dbReference type="FunFam" id="1.10.287.950:FF:000001">
    <property type="entry name" value="Methyl-accepting chemotaxis sensory transducer"/>
    <property type="match status" value="1"/>
</dbReference>
<feature type="transmembrane region" description="Helical" evidence="5">
    <location>
        <begin position="203"/>
        <end position="221"/>
    </location>
</feature>
<dbReference type="KEGG" id="bbh:BN112_0917"/>
<dbReference type="CDD" id="cd11386">
    <property type="entry name" value="MCP_signal"/>
    <property type="match status" value="1"/>
</dbReference>
<reference evidence="9 10" key="1">
    <citation type="journal article" date="2012" name="BMC Genomics">
        <title>Comparative genomics of the classical Bordetella subspecies: the evolution and exchange of virulence-associated diversity amongst closely related pathogens.</title>
        <authorList>
            <person name="Park J."/>
            <person name="Zhang Y."/>
            <person name="Buboltz A.M."/>
            <person name="Zhang X."/>
            <person name="Schuster S.C."/>
            <person name="Ahuja U."/>
            <person name="Liu M."/>
            <person name="Miller J.F."/>
            <person name="Sebaihia M."/>
            <person name="Bentley S.D."/>
            <person name="Parkhill J."/>
            <person name="Harvill E.T."/>
        </authorList>
    </citation>
    <scope>NUCLEOTIDE SEQUENCE [LARGE SCALE GENOMIC DNA]</scope>
    <source>
        <strain evidence="9 10">253</strain>
    </source>
</reference>
<evidence type="ECO:0000256" key="2">
    <source>
        <dbReference type="ARBA" id="ARBA00022481"/>
    </source>
</evidence>
<name>A0A0C6P0I7_BORBO</name>
<evidence type="ECO:0000256" key="5">
    <source>
        <dbReference type="SAM" id="Phobius"/>
    </source>
</evidence>
<dbReference type="GO" id="GO:0004888">
    <property type="term" value="F:transmembrane signaling receptor activity"/>
    <property type="evidence" value="ECO:0007669"/>
    <property type="project" value="InterPro"/>
</dbReference>
<gene>
    <name evidence="9" type="ORF">BN112_0917</name>
</gene>
<dbReference type="Proteomes" id="UP000007564">
    <property type="component" value="Chromosome"/>
</dbReference>
<dbReference type="Gene3D" id="3.30.450.20">
    <property type="entry name" value="PAS domain"/>
    <property type="match status" value="1"/>
</dbReference>
<evidence type="ECO:0000256" key="4">
    <source>
        <dbReference type="PROSITE-ProRule" id="PRU00284"/>
    </source>
</evidence>
<evidence type="ECO:0000313" key="10">
    <source>
        <dbReference type="Proteomes" id="UP000007564"/>
    </source>
</evidence>
<dbReference type="OrthoDB" id="9806477at2"/>
<dbReference type="GO" id="GO:0006935">
    <property type="term" value="P:chemotaxis"/>
    <property type="evidence" value="ECO:0007669"/>
    <property type="project" value="InterPro"/>
</dbReference>
<comment type="similarity">
    <text evidence="3">Belongs to the methyl-accepting chemotaxis (MCP) protein family.</text>
</comment>
<feature type="domain" description="Methyl-accepting transducer" evidence="6">
    <location>
        <begin position="279"/>
        <end position="501"/>
    </location>
</feature>
<dbReference type="NCBIfam" id="TIGR00229">
    <property type="entry name" value="sensory_box"/>
    <property type="match status" value="1"/>
</dbReference>
<dbReference type="InterPro" id="IPR035965">
    <property type="entry name" value="PAS-like_dom_sf"/>
</dbReference>
<proteinExistence type="inferred from homology"/>
<dbReference type="InterPro" id="IPR013655">
    <property type="entry name" value="PAS_fold_3"/>
</dbReference>
<dbReference type="CDD" id="cd00130">
    <property type="entry name" value="PAS"/>
    <property type="match status" value="1"/>
</dbReference>
<dbReference type="Pfam" id="PF00015">
    <property type="entry name" value="MCPsignal"/>
    <property type="match status" value="1"/>
</dbReference>
<keyword evidence="5" id="KW-0812">Transmembrane</keyword>
<dbReference type="SUPFAM" id="SSF55785">
    <property type="entry name" value="PYP-like sensor domain (PAS domain)"/>
    <property type="match status" value="1"/>
</dbReference>
<dbReference type="InterPro" id="IPR003660">
    <property type="entry name" value="HAMP_dom"/>
</dbReference>